<dbReference type="PANTHER" id="PTHR30445">
    <property type="entry name" value="K(+)_H(+) ANTIPORTER SUBUNIT KHTT"/>
    <property type="match status" value="1"/>
</dbReference>
<dbReference type="InterPro" id="IPR050144">
    <property type="entry name" value="AAE_transporter"/>
</dbReference>
<evidence type="ECO:0000256" key="1">
    <source>
        <dbReference type="ARBA" id="ARBA00004651"/>
    </source>
</evidence>
<dbReference type="eggNOG" id="COG0569">
    <property type="taxonomic scope" value="Bacteria"/>
</dbReference>
<dbReference type="Pfam" id="PF02080">
    <property type="entry name" value="TrkA_C"/>
    <property type="match status" value="2"/>
</dbReference>
<feature type="domain" description="RCK C-terminal" evidence="9">
    <location>
        <begin position="266"/>
        <end position="350"/>
    </location>
</feature>
<feature type="transmembrane region" description="Helical" evidence="8">
    <location>
        <begin position="59"/>
        <end position="75"/>
    </location>
</feature>
<dbReference type="NCBIfam" id="TIGR01625">
    <property type="entry name" value="YidE_YbjL_dupl"/>
    <property type="match status" value="2"/>
</dbReference>
<comment type="subcellular location">
    <subcellularLocation>
        <location evidence="1">Cell membrane</location>
        <topology evidence="1">Multi-pass membrane protein</topology>
    </subcellularLocation>
</comment>
<evidence type="ECO:0000256" key="4">
    <source>
        <dbReference type="ARBA" id="ARBA00022475"/>
    </source>
</evidence>
<dbReference type="KEGG" id="cyt:cce_3441"/>
<dbReference type="GO" id="GO:0006813">
    <property type="term" value="P:potassium ion transport"/>
    <property type="evidence" value="ECO:0007669"/>
    <property type="project" value="InterPro"/>
</dbReference>
<evidence type="ECO:0000256" key="8">
    <source>
        <dbReference type="SAM" id="Phobius"/>
    </source>
</evidence>
<evidence type="ECO:0000259" key="9">
    <source>
        <dbReference type="PROSITE" id="PS51202"/>
    </source>
</evidence>
<evidence type="ECO:0000256" key="7">
    <source>
        <dbReference type="ARBA" id="ARBA00023136"/>
    </source>
</evidence>
<dbReference type="InterPro" id="IPR006512">
    <property type="entry name" value="YidE_YbjL"/>
</dbReference>
<keyword evidence="7 8" id="KW-0472">Membrane</keyword>
<reference evidence="10 11" key="1">
    <citation type="journal article" date="2008" name="Proc. Natl. Acad. Sci. U.S.A.">
        <title>The genome of Cyanothece 51142, a unicellular diazotrophic cyanobacterium important in the marine nitrogen cycle.</title>
        <authorList>
            <person name="Welsh E.A."/>
            <person name="Liberton M."/>
            <person name="Stoeckel J."/>
            <person name="Loh T."/>
            <person name="Elvitigala T."/>
            <person name="Wang C."/>
            <person name="Wollam A."/>
            <person name="Fulton R.S."/>
            <person name="Clifton S.W."/>
            <person name="Jacobs J.M."/>
            <person name="Aurora R."/>
            <person name="Ghosh B.K."/>
            <person name="Sherman L.A."/>
            <person name="Smith R.D."/>
            <person name="Wilson R.K."/>
            <person name="Pakrasi H.B."/>
        </authorList>
    </citation>
    <scope>NUCLEOTIDE SEQUENCE [LARGE SCALE GENOMIC DNA]</scope>
    <source>
        <strain evidence="11">ATCC 51142 / BH68</strain>
    </source>
</reference>
<feature type="domain" description="RCK C-terminal" evidence="9">
    <location>
        <begin position="174"/>
        <end position="257"/>
    </location>
</feature>
<name>B1WZ25_CROS5</name>
<evidence type="ECO:0000313" key="10">
    <source>
        <dbReference type="EMBL" id="ACB52789.1"/>
    </source>
</evidence>
<gene>
    <name evidence="10" type="ordered locus">cce_3441</name>
</gene>
<organism evidence="10 11">
    <name type="scientific">Crocosphaera subtropica (strain ATCC 51142 / BH68)</name>
    <name type="common">Cyanothece sp. (strain ATCC 51142)</name>
    <dbReference type="NCBI Taxonomy" id="43989"/>
    <lineage>
        <taxon>Bacteria</taxon>
        <taxon>Bacillati</taxon>
        <taxon>Cyanobacteriota</taxon>
        <taxon>Cyanophyceae</taxon>
        <taxon>Oscillatoriophycideae</taxon>
        <taxon>Chroococcales</taxon>
        <taxon>Aphanothecaceae</taxon>
        <taxon>Crocosphaera</taxon>
        <taxon>Crocosphaera subtropica</taxon>
    </lineage>
</organism>
<evidence type="ECO:0000256" key="3">
    <source>
        <dbReference type="ARBA" id="ARBA00022448"/>
    </source>
</evidence>
<dbReference type="OrthoDB" id="9155749at2"/>
<comment type="similarity">
    <text evidence="2">Belongs to the AAE transporter (TC 2.A.81) family.</text>
</comment>
<feature type="transmembrane region" description="Helical" evidence="8">
    <location>
        <begin position="95"/>
        <end position="112"/>
    </location>
</feature>
<keyword evidence="3" id="KW-0813">Transport</keyword>
<keyword evidence="11" id="KW-1185">Reference proteome</keyword>
<feature type="transmembrane region" description="Helical" evidence="8">
    <location>
        <begin position="7"/>
        <end position="26"/>
    </location>
</feature>
<feature type="transmembrane region" description="Helical" evidence="8">
    <location>
        <begin position="513"/>
        <end position="535"/>
    </location>
</feature>
<feature type="transmembrane region" description="Helical" evidence="8">
    <location>
        <begin position="358"/>
        <end position="376"/>
    </location>
</feature>
<feature type="transmembrane region" description="Helical" evidence="8">
    <location>
        <begin position="382"/>
        <end position="401"/>
    </location>
</feature>
<dbReference type="AlphaFoldDB" id="B1WZ25"/>
<keyword evidence="4" id="KW-1003">Cell membrane</keyword>
<dbReference type="SUPFAM" id="SSF116726">
    <property type="entry name" value="TrkA C-terminal domain-like"/>
    <property type="match status" value="2"/>
</dbReference>
<evidence type="ECO:0000313" key="11">
    <source>
        <dbReference type="Proteomes" id="UP000001203"/>
    </source>
</evidence>
<dbReference type="PANTHER" id="PTHR30445:SF3">
    <property type="entry name" value="TRANSPORT PROTEIN YIDE-RELATED"/>
    <property type="match status" value="1"/>
</dbReference>
<keyword evidence="5 8" id="KW-0812">Transmembrane</keyword>
<feature type="transmembrane region" description="Helical" evidence="8">
    <location>
        <begin position="119"/>
        <end position="140"/>
    </location>
</feature>
<proteinExistence type="inferred from homology"/>
<dbReference type="HOGENOM" id="CLU_035023_3_0_3"/>
<dbReference type="InterPro" id="IPR006037">
    <property type="entry name" value="RCK_C"/>
</dbReference>
<dbReference type="Proteomes" id="UP000001203">
    <property type="component" value="Chromosome circular"/>
</dbReference>
<accession>B1WZ25</accession>
<feature type="transmembrane region" description="Helical" evidence="8">
    <location>
        <begin position="451"/>
        <end position="476"/>
    </location>
</feature>
<protein>
    <submittedName>
        <fullName evidence="10">YidE/YbjL duplication</fullName>
    </submittedName>
</protein>
<evidence type="ECO:0000256" key="5">
    <source>
        <dbReference type="ARBA" id="ARBA00022692"/>
    </source>
</evidence>
<evidence type="ECO:0000256" key="2">
    <source>
        <dbReference type="ARBA" id="ARBA00009854"/>
    </source>
</evidence>
<dbReference type="EMBL" id="CP000806">
    <property type="protein sequence ID" value="ACB52789.1"/>
    <property type="molecule type" value="Genomic_DNA"/>
</dbReference>
<evidence type="ECO:0000256" key="6">
    <source>
        <dbReference type="ARBA" id="ARBA00022989"/>
    </source>
</evidence>
<feature type="transmembrane region" description="Helical" evidence="8">
    <location>
        <begin position="152"/>
        <end position="174"/>
    </location>
</feature>
<sequence>MEWIRSFLAEEPILTLFLVIGLGYAVGEISLAGFSLGAGAVLFVGLFIGAIIPQSAPPAILSTIGLIIFFYGIGIQYGKPFFKGLVSPTGRKQNFIAVMSLIMAGLVTLVLVNQLQISANIGAGVFTGALVNTAALQSVIEKVGGDLPSVGYSVAYPFGVFGPILFIYLASSLLKPQIQPHRSETIQEYEVAVSSQMVGKSLGAFKTQMPPDLQIVAVRQEGQNRMPKNNLQLQAGDSLLVIGEGLSREEVHHLLSKEKPLAHRAEDGKSIVADHQDLDDIDVYVSKPSVIGRKLGELNLGDTLGCTVLSIQRGDAQLYPHPGLILEAGDRIRVVTESGQFEKVQDFFGNSARSTAEVSYLSLGIGLTLGVLFGLIPFSLPGLGTFTFGAGGGAMIVSLILGKIGRSGNLRWTMPPSANLTLRNLGLTLFLAVVGMRSAEQFVSTVQTTGFLLIGMGMAITLSVAIASLILGYGLFHLSFDEVLGIIAGVTGNPAILAYASNVVPTNKPELGYALIFPTSTLIKILVIQGILVFLNNSPEV</sequence>
<dbReference type="Gene3D" id="3.30.70.1450">
    <property type="entry name" value="Regulator of K+ conductance, C-terminal domain"/>
    <property type="match status" value="2"/>
</dbReference>
<feature type="transmembrane region" description="Helical" evidence="8">
    <location>
        <begin position="32"/>
        <end position="52"/>
    </location>
</feature>
<dbReference type="GO" id="GO:0005886">
    <property type="term" value="C:plasma membrane"/>
    <property type="evidence" value="ECO:0007669"/>
    <property type="project" value="UniProtKB-SubCell"/>
</dbReference>
<dbReference type="Pfam" id="PF06826">
    <property type="entry name" value="Asp-Al_Ex"/>
    <property type="match status" value="2"/>
</dbReference>
<keyword evidence="6 8" id="KW-1133">Transmembrane helix</keyword>
<dbReference type="PROSITE" id="PS51202">
    <property type="entry name" value="RCK_C"/>
    <property type="match status" value="2"/>
</dbReference>
<dbReference type="InterPro" id="IPR036721">
    <property type="entry name" value="RCK_C_sf"/>
</dbReference>
<dbReference type="STRING" id="43989.cce_3441"/>
<dbReference type="RefSeq" id="WP_009545391.1">
    <property type="nucleotide sequence ID" value="NC_010546.1"/>
</dbReference>
<dbReference type="GO" id="GO:0008324">
    <property type="term" value="F:monoatomic cation transmembrane transporter activity"/>
    <property type="evidence" value="ECO:0007669"/>
    <property type="project" value="InterPro"/>
</dbReference>
<dbReference type="eggNOG" id="COG2985">
    <property type="taxonomic scope" value="Bacteria"/>
</dbReference>
<feature type="transmembrane region" description="Helical" evidence="8">
    <location>
        <begin position="483"/>
        <end position="501"/>
    </location>
</feature>